<proteinExistence type="predicted"/>
<name>A0AA94JD89_9GAMM</name>
<feature type="transmembrane region" description="Helical" evidence="1">
    <location>
        <begin position="38"/>
        <end position="60"/>
    </location>
</feature>
<evidence type="ECO:0000313" key="3">
    <source>
        <dbReference type="Proteomes" id="UP000286680"/>
    </source>
</evidence>
<gene>
    <name evidence="2" type="ORF">CWE23_00370</name>
</gene>
<keyword evidence="1" id="KW-0812">Transmembrane</keyword>
<dbReference type="RefSeq" id="WP_126819094.1">
    <property type="nucleotide sequence ID" value="NZ_PIPS01000001.1"/>
</dbReference>
<feature type="transmembrane region" description="Helical" evidence="1">
    <location>
        <begin position="7"/>
        <end position="26"/>
    </location>
</feature>
<keyword evidence="3" id="KW-1185">Reference proteome</keyword>
<dbReference type="AlphaFoldDB" id="A0AA94JD89"/>
<reference evidence="3" key="1">
    <citation type="journal article" date="2018" name="Front. Microbiol.">
        <title>Genome-Based Analysis Reveals the Taxonomy and Diversity of the Family Idiomarinaceae.</title>
        <authorList>
            <person name="Liu Y."/>
            <person name="Lai Q."/>
            <person name="Shao Z."/>
        </authorList>
    </citation>
    <scope>NUCLEOTIDE SEQUENCE [LARGE SCALE GENOMIC DNA]</scope>
    <source>
        <strain evidence="3">SN-14</strain>
    </source>
</reference>
<accession>A0AA94JD89</accession>
<sequence length="66" mass="7139">MEMNATIIGQSIILFAIIMAVLGYYLGKRKTTNPVLTAVIAALSALIPPLAIIFLIVLVLKKDVKQ</sequence>
<evidence type="ECO:0000256" key="1">
    <source>
        <dbReference type="SAM" id="Phobius"/>
    </source>
</evidence>
<keyword evidence="1" id="KW-0472">Membrane</keyword>
<evidence type="ECO:0000313" key="2">
    <source>
        <dbReference type="EMBL" id="RUO44537.1"/>
    </source>
</evidence>
<protein>
    <submittedName>
        <fullName evidence="2">Uncharacterized protein</fullName>
    </submittedName>
</protein>
<dbReference type="Proteomes" id="UP000286680">
    <property type="component" value="Unassembled WGS sequence"/>
</dbReference>
<keyword evidence="1" id="KW-1133">Transmembrane helix</keyword>
<organism evidence="2 3">
    <name type="scientific">Idiomarina aquatica</name>
    <dbReference type="NCBI Taxonomy" id="1327752"/>
    <lineage>
        <taxon>Bacteria</taxon>
        <taxon>Pseudomonadati</taxon>
        <taxon>Pseudomonadota</taxon>
        <taxon>Gammaproteobacteria</taxon>
        <taxon>Alteromonadales</taxon>
        <taxon>Idiomarinaceae</taxon>
        <taxon>Idiomarina</taxon>
    </lineage>
</organism>
<dbReference type="EMBL" id="PIPS01000001">
    <property type="protein sequence ID" value="RUO44537.1"/>
    <property type="molecule type" value="Genomic_DNA"/>
</dbReference>
<comment type="caution">
    <text evidence="2">The sequence shown here is derived from an EMBL/GenBank/DDBJ whole genome shotgun (WGS) entry which is preliminary data.</text>
</comment>